<sequence>MRRWKTLRVYCGSCRFMLYKYKKGGTGSLIKVHPDRVLHDFTTGMDVTCPECGNEFARKKLYRGKMVNYLLSGRTFNRN</sequence>
<evidence type="ECO:0000313" key="2">
    <source>
        <dbReference type="Proteomes" id="UP001295684"/>
    </source>
</evidence>
<gene>
    <name evidence="1" type="ORF">ECRASSUSDP1_LOCUS28200</name>
</gene>
<dbReference type="AlphaFoldDB" id="A0AAD1Y7G6"/>
<proteinExistence type="predicted"/>
<organism evidence="1 2">
    <name type="scientific">Euplotes crassus</name>
    <dbReference type="NCBI Taxonomy" id="5936"/>
    <lineage>
        <taxon>Eukaryota</taxon>
        <taxon>Sar</taxon>
        <taxon>Alveolata</taxon>
        <taxon>Ciliophora</taxon>
        <taxon>Intramacronucleata</taxon>
        <taxon>Spirotrichea</taxon>
        <taxon>Hypotrichia</taxon>
        <taxon>Euplotida</taxon>
        <taxon>Euplotidae</taxon>
        <taxon>Moneuplotes</taxon>
    </lineage>
</organism>
<keyword evidence="2" id="KW-1185">Reference proteome</keyword>
<protein>
    <submittedName>
        <fullName evidence="1">Uncharacterized protein</fullName>
    </submittedName>
</protein>
<name>A0AAD1Y7G6_EUPCR</name>
<evidence type="ECO:0000313" key="1">
    <source>
        <dbReference type="EMBL" id="CAI2386578.1"/>
    </source>
</evidence>
<comment type="caution">
    <text evidence="1">The sequence shown here is derived from an EMBL/GenBank/DDBJ whole genome shotgun (WGS) entry which is preliminary data.</text>
</comment>
<accession>A0AAD1Y7G6</accession>
<dbReference type="EMBL" id="CAMPGE010029101">
    <property type="protein sequence ID" value="CAI2386578.1"/>
    <property type="molecule type" value="Genomic_DNA"/>
</dbReference>
<dbReference type="Proteomes" id="UP001295684">
    <property type="component" value="Unassembled WGS sequence"/>
</dbReference>
<reference evidence="1" key="1">
    <citation type="submission" date="2023-07" db="EMBL/GenBank/DDBJ databases">
        <authorList>
            <consortium name="AG Swart"/>
            <person name="Singh M."/>
            <person name="Singh A."/>
            <person name="Seah K."/>
            <person name="Emmerich C."/>
        </authorList>
    </citation>
    <scope>NUCLEOTIDE SEQUENCE</scope>
    <source>
        <strain evidence="1">DP1</strain>
    </source>
</reference>